<dbReference type="PANTHER" id="PTHR10366">
    <property type="entry name" value="NAD DEPENDENT EPIMERASE/DEHYDRATASE"/>
    <property type="match status" value="1"/>
</dbReference>
<accession>A0A0C3HKR7</accession>
<sequence>MEPAIPKDSVVLVTGVNGYIGSNVADQLMEAGYRVRGTTRDLSKTRGLSSFWEQKFGHNRFEIVTVADMSHDGAFDEAVKGISGIAHVASNVSFDPNPNKVIPEVLAGINGILRSAAKEPSVKRFVYTSSSTAATAPIPNKEFTIDASTWNEAAIKAAWAPPPYNDGREWDVYASSKVEGEKALWKFMIEEKPGFVANSILPNSNFGTLLARSQPTTTGIWIRYLYDGNAAALKGIPPQWFVDVQDTARLHVACLINSDVQNERIFAFAEPFNFNDVLKILRNLRRDHIFPADFVDDGVRDRSRVANERAIELLKTLGRPGFTKLAKSIENNIRDW</sequence>
<evidence type="ECO:0000313" key="5">
    <source>
        <dbReference type="Proteomes" id="UP000054321"/>
    </source>
</evidence>
<dbReference type="InParanoid" id="A0A0C3HKR7"/>
<evidence type="ECO:0000256" key="1">
    <source>
        <dbReference type="ARBA" id="ARBA00023002"/>
    </source>
</evidence>
<reference evidence="5" key="2">
    <citation type="submission" date="2015-01" db="EMBL/GenBank/DDBJ databases">
        <title>Evolutionary Origins and Diversification of the Mycorrhizal Mutualists.</title>
        <authorList>
            <consortium name="DOE Joint Genome Institute"/>
            <consortium name="Mycorrhizal Genomics Consortium"/>
            <person name="Kohler A."/>
            <person name="Kuo A."/>
            <person name="Nagy L.G."/>
            <person name="Floudas D."/>
            <person name="Copeland A."/>
            <person name="Barry K.W."/>
            <person name="Cichocki N."/>
            <person name="Veneault-Fourrey C."/>
            <person name="LaButti K."/>
            <person name="Lindquist E.A."/>
            <person name="Lipzen A."/>
            <person name="Lundell T."/>
            <person name="Morin E."/>
            <person name="Murat C."/>
            <person name="Riley R."/>
            <person name="Ohm R."/>
            <person name="Sun H."/>
            <person name="Tunlid A."/>
            <person name="Henrissat B."/>
            <person name="Grigoriev I.V."/>
            <person name="Hibbett D.S."/>
            <person name="Martin F."/>
        </authorList>
    </citation>
    <scope>NUCLEOTIDE SEQUENCE [LARGE SCALE GENOMIC DNA]</scope>
    <source>
        <strain evidence="5">Zn</strain>
    </source>
</reference>
<evidence type="ECO:0000256" key="2">
    <source>
        <dbReference type="ARBA" id="ARBA00023445"/>
    </source>
</evidence>
<proteinExistence type="inferred from homology"/>
<reference evidence="4 5" key="1">
    <citation type="submission" date="2014-04" db="EMBL/GenBank/DDBJ databases">
        <authorList>
            <consortium name="DOE Joint Genome Institute"/>
            <person name="Kuo A."/>
            <person name="Martino E."/>
            <person name="Perotto S."/>
            <person name="Kohler A."/>
            <person name="Nagy L.G."/>
            <person name="Floudas D."/>
            <person name="Copeland A."/>
            <person name="Barry K.W."/>
            <person name="Cichocki N."/>
            <person name="Veneault-Fourrey C."/>
            <person name="LaButti K."/>
            <person name="Lindquist E.A."/>
            <person name="Lipzen A."/>
            <person name="Lundell T."/>
            <person name="Morin E."/>
            <person name="Murat C."/>
            <person name="Sun H."/>
            <person name="Tunlid A."/>
            <person name="Henrissat B."/>
            <person name="Grigoriev I.V."/>
            <person name="Hibbett D.S."/>
            <person name="Martin F."/>
            <person name="Nordberg H.P."/>
            <person name="Cantor M.N."/>
            <person name="Hua S.X."/>
        </authorList>
    </citation>
    <scope>NUCLEOTIDE SEQUENCE [LARGE SCALE GENOMIC DNA]</scope>
    <source>
        <strain evidence="4 5">Zn</strain>
    </source>
</reference>
<keyword evidence="5" id="KW-1185">Reference proteome</keyword>
<dbReference type="GO" id="GO:0016616">
    <property type="term" value="F:oxidoreductase activity, acting on the CH-OH group of donors, NAD or NADP as acceptor"/>
    <property type="evidence" value="ECO:0007669"/>
    <property type="project" value="TreeGrafter"/>
</dbReference>
<dbReference type="STRING" id="913774.A0A0C3HKR7"/>
<dbReference type="OrthoDB" id="2735536at2759"/>
<keyword evidence="1" id="KW-0560">Oxidoreductase</keyword>
<comment type="similarity">
    <text evidence="2">Belongs to the NAD(P)-dependent epimerase/dehydratase family. Dihydroflavonol-4-reductase subfamily.</text>
</comment>
<dbReference type="Proteomes" id="UP000054321">
    <property type="component" value="Unassembled WGS sequence"/>
</dbReference>
<dbReference type="PANTHER" id="PTHR10366:SF562">
    <property type="entry name" value="ALDEHYDE REDUCTASE II (AFU_ORTHOLOGUE AFUA_1G11360)"/>
    <property type="match status" value="1"/>
</dbReference>
<dbReference type="InterPro" id="IPR036291">
    <property type="entry name" value="NAD(P)-bd_dom_sf"/>
</dbReference>
<dbReference type="EMBL" id="KN832870">
    <property type="protein sequence ID" value="KIN08831.1"/>
    <property type="molecule type" value="Genomic_DNA"/>
</dbReference>
<name>A0A0C3HKR7_OIDMZ</name>
<organism evidence="4 5">
    <name type="scientific">Oidiodendron maius (strain Zn)</name>
    <dbReference type="NCBI Taxonomy" id="913774"/>
    <lineage>
        <taxon>Eukaryota</taxon>
        <taxon>Fungi</taxon>
        <taxon>Dikarya</taxon>
        <taxon>Ascomycota</taxon>
        <taxon>Pezizomycotina</taxon>
        <taxon>Leotiomycetes</taxon>
        <taxon>Leotiomycetes incertae sedis</taxon>
        <taxon>Myxotrichaceae</taxon>
        <taxon>Oidiodendron</taxon>
    </lineage>
</organism>
<evidence type="ECO:0000313" key="4">
    <source>
        <dbReference type="EMBL" id="KIN08831.1"/>
    </source>
</evidence>
<dbReference type="SUPFAM" id="SSF51735">
    <property type="entry name" value="NAD(P)-binding Rossmann-fold domains"/>
    <property type="match status" value="1"/>
</dbReference>
<protein>
    <recommendedName>
        <fullName evidence="3">NAD-dependent epimerase/dehydratase domain-containing protein</fullName>
    </recommendedName>
</protein>
<dbReference type="Gene3D" id="3.40.50.720">
    <property type="entry name" value="NAD(P)-binding Rossmann-like Domain"/>
    <property type="match status" value="1"/>
</dbReference>
<dbReference type="Pfam" id="PF01370">
    <property type="entry name" value="Epimerase"/>
    <property type="match status" value="1"/>
</dbReference>
<evidence type="ECO:0000259" key="3">
    <source>
        <dbReference type="Pfam" id="PF01370"/>
    </source>
</evidence>
<dbReference type="HOGENOM" id="CLU_007383_9_2_1"/>
<dbReference type="FunFam" id="3.40.50.720:FF:000426">
    <property type="entry name" value="Aldehyde reductase 2"/>
    <property type="match status" value="1"/>
</dbReference>
<gene>
    <name evidence="4" type="ORF">OIDMADRAFT_23584</name>
</gene>
<feature type="domain" description="NAD-dependent epimerase/dehydratase" evidence="3">
    <location>
        <begin position="11"/>
        <end position="257"/>
    </location>
</feature>
<dbReference type="InterPro" id="IPR050425">
    <property type="entry name" value="NAD(P)_dehydrat-like"/>
</dbReference>
<dbReference type="AlphaFoldDB" id="A0A0C3HKR7"/>
<dbReference type="InterPro" id="IPR001509">
    <property type="entry name" value="Epimerase_deHydtase"/>
</dbReference>